<dbReference type="GO" id="GO:0016020">
    <property type="term" value="C:membrane"/>
    <property type="evidence" value="ECO:0007669"/>
    <property type="project" value="UniProtKB-SubCell"/>
</dbReference>
<feature type="signal peptide" evidence="11">
    <location>
        <begin position="1"/>
        <end position="18"/>
    </location>
</feature>
<evidence type="ECO:0000256" key="10">
    <source>
        <dbReference type="SAM" id="Phobius"/>
    </source>
</evidence>
<feature type="transmembrane region" description="Helical" evidence="10">
    <location>
        <begin position="214"/>
        <end position="234"/>
    </location>
</feature>
<feature type="chain" id="PRO_5003120765" description="Mitochondrial carrier" evidence="11">
    <location>
        <begin position="19"/>
        <end position="318"/>
    </location>
</feature>
<evidence type="ECO:0008006" key="14">
    <source>
        <dbReference type="Google" id="ProtNLM"/>
    </source>
</evidence>
<accession>D8QC84</accession>
<dbReference type="VEuPathDB" id="FungiDB:SCHCODRAFT_02634637"/>
<evidence type="ECO:0000256" key="2">
    <source>
        <dbReference type="ARBA" id="ARBA00006375"/>
    </source>
</evidence>
<sequence length="318" mass="34659">MFMAFLDLLALIVSLAVSLAVVVPLSGILIRYRANYNPKALNLDSEGGATPYTGPVINNYFAMLARVWRIEGWAGLYKGFMPTFLTTSMITVGLILFADAPRPGAGHYRAPDVGIIGTLIYSFGNMLISLPSAILTCRAVTTPYKLPWLQPIKSLRVLLTPTERSRPWILYLTPGLLAAQALHIAVVVLFLGPLQRWLVPNTPGLGEDFSPVKFGIYCVVVLLSTGVLAPLEVISTRLAIQRNHASAEYNSVAQEVEGDAEEVDLAGVEEDVIGLRHEADPYVGLVDCAKRMVDEEGIQTLYRAWWLTLLSGLGSAFA</sequence>
<dbReference type="SUPFAM" id="SSF103506">
    <property type="entry name" value="Mitochondrial carrier"/>
    <property type="match status" value="1"/>
</dbReference>
<keyword evidence="3 9" id="KW-0813">Transport</keyword>
<dbReference type="AlphaFoldDB" id="D8QC84"/>
<dbReference type="OMA" id="ITTPHRL"/>
<comment type="similarity">
    <text evidence="2 9">Belongs to the mitochondrial carrier (TC 2.A.29) family.</text>
</comment>
<keyword evidence="11" id="KW-0732">Signal</keyword>
<evidence type="ECO:0000256" key="3">
    <source>
        <dbReference type="ARBA" id="ARBA00022448"/>
    </source>
</evidence>
<organism evidence="13">
    <name type="scientific">Schizophyllum commune (strain H4-8 / FGSC 9210)</name>
    <name type="common">Split gill fungus</name>
    <dbReference type="NCBI Taxonomy" id="578458"/>
    <lineage>
        <taxon>Eukaryota</taxon>
        <taxon>Fungi</taxon>
        <taxon>Dikarya</taxon>
        <taxon>Basidiomycota</taxon>
        <taxon>Agaricomycotina</taxon>
        <taxon>Agaricomycetes</taxon>
        <taxon>Agaricomycetidae</taxon>
        <taxon>Agaricales</taxon>
        <taxon>Schizophyllaceae</taxon>
        <taxon>Schizophyllum</taxon>
    </lineage>
</organism>
<evidence type="ECO:0000256" key="8">
    <source>
        <dbReference type="PROSITE-ProRule" id="PRU00282"/>
    </source>
</evidence>
<dbReference type="Proteomes" id="UP000007431">
    <property type="component" value="Unassembled WGS sequence"/>
</dbReference>
<evidence type="ECO:0000256" key="5">
    <source>
        <dbReference type="ARBA" id="ARBA00022737"/>
    </source>
</evidence>
<protein>
    <recommendedName>
        <fullName evidence="14">Mitochondrial carrier</fullName>
    </recommendedName>
</protein>
<evidence type="ECO:0000256" key="1">
    <source>
        <dbReference type="ARBA" id="ARBA00004141"/>
    </source>
</evidence>
<dbReference type="InterPro" id="IPR044712">
    <property type="entry name" value="SLC25A32-like"/>
</dbReference>
<keyword evidence="4 8" id="KW-0812">Transmembrane</keyword>
<dbReference type="GO" id="GO:0006862">
    <property type="term" value="P:nucleotide transport"/>
    <property type="evidence" value="ECO:0007669"/>
    <property type="project" value="InterPro"/>
</dbReference>
<feature type="transmembrane region" description="Helical" evidence="10">
    <location>
        <begin position="79"/>
        <end position="98"/>
    </location>
</feature>
<feature type="repeat" description="Solcar" evidence="8">
    <location>
        <begin position="2"/>
        <end position="104"/>
    </location>
</feature>
<dbReference type="Pfam" id="PF00153">
    <property type="entry name" value="Mito_carr"/>
    <property type="match status" value="1"/>
</dbReference>
<evidence type="ECO:0000313" key="13">
    <source>
        <dbReference type="Proteomes" id="UP000007431"/>
    </source>
</evidence>
<proteinExistence type="inferred from homology"/>
<evidence type="ECO:0000313" key="12">
    <source>
        <dbReference type="EMBL" id="EFI94482.1"/>
    </source>
</evidence>
<dbReference type="GeneID" id="9591212"/>
<keyword evidence="5" id="KW-0677">Repeat</keyword>
<dbReference type="eggNOG" id="ENOG502SEE0">
    <property type="taxonomic scope" value="Eukaryota"/>
</dbReference>
<dbReference type="GO" id="GO:0055085">
    <property type="term" value="P:transmembrane transport"/>
    <property type="evidence" value="ECO:0007669"/>
    <property type="project" value="InterPro"/>
</dbReference>
<dbReference type="Gene3D" id="1.50.40.10">
    <property type="entry name" value="Mitochondrial carrier domain"/>
    <property type="match status" value="2"/>
</dbReference>
<dbReference type="InterPro" id="IPR023395">
    <property type="entry name" value="MCP_dom_sf"/>
</dbReference>
<evidence type="ECO:0000256" key="6">
    <source>
        <dbReference type="ARBA" id="ARBA00022989"/>
    </source>
</evidence>
<dbReference type="HOGENOM" id="CLU_044884_0_0_1"/>
<keyword evidence="7 8" id="KW-0472">Membrane</keyword>
<evidence type="ECO:0000256" key="9">
    <source>
        <dbReference type="RuleBase" id="RU000488"/>
    </source>
</evidence>
<reference evidence="12 13" key="1">
    <citation type="journal article" date="2010" name="Nat. Biotechnol.">
        <title>Genome sequence of the model mushroom Schizophyllum commune.</title>
        <authorList>
            <person name="Ohm R.A."/>
            <person name="de Jong J.F."/>
            <person name="Lugones L.G."/>
            <person name="Aerts A."/>
            <person name="Kothe E."/>
            <person name="Stajich J.E."/>
            <person name="de Vries R.P."/>
            <person name="Record E."/>
            <person name="Levasseur A."/>
            <person name="Baker S.E."/>
            <person name="Bartholomew K.A."/>
            <person name="Coutinho P.M."/>
            <person name="Erdmann S."/>
            <person name="Fowler T.J."/>
            <person name="Gathman A.C."/>
            <person name="Lombard V."/>
            <person name="Henrissat B."/>
            <person name="Knabe N."/>
            <person name="Kuees U."/>
            <person name="Lilly W.W."/>
            <person name="Lindquist E."/>
            <person name="Lucas S."/>
            <person name="Magnuson J.K."/>
            <person name="Piumi F."/>
            <person name="Raudaskoski M."/>
            <person name="Salamov A."/>
            <person name="Schmutz J."/>
            <person name="Schwarze F.W.M.R."/>
            <person name="vanKuyk P.A."/>
            <person name="Horton J.S."/>
            <person name="Grigoriev I.V."/>
            <person name="Woesten H.A.B."/>
        </authorList>
    </citation>
    <scope>NUCLEOTIDE SEQUENCE [LARGE SCALE GENOMIC DNA]</scope>
    <source>
        <strain evidence="13">H4-8 / FGSC 9210</strain>
    </source>
</reference>
<dbReference type="InParanoid" id="D8QC84"/>
<dbReference type="PANTHER" id="PTHR45683">
    <property type="entry name" value="MITOCHONDRIAL NICOTINAMIDE ADENINE DINUCLEOTIDE TRANSPORTER 1-RELATED-RELATED"/>
    <property type="match status" value="1"/>
</dbReference>
<dbReference type="PROSITE" id="PS50920">
    <property type="entry name" value="SOLCAR"/>
    <property type="match status" value="1"/>
</dbReference>
<gene>
    <name evidence="12" type="ORF">SCHCODRAFT_69617</name>
</gene>
<dbReference type="KEGG" id="scm:SCHCO_02634637"/>
<dbReference type="STRING" id="578458.D8QC84"/>
<feature type="transmembrane region" description="Helical" evidence="10">
    <location>
        <begin position="168"/>
        <end position="194"/>
    </location>
</feature>
<evidence type="ECO:0000256" key="7">
    <source>
        <dbReference type="ARBA" id="ARBA00023136"/>
    </source>
</evidence>
<name>D8QC84_SCHCM</name>
<comment type="subcellular location">
    <subcellularLocation>
        <location evidence="1">Membrane</location>
        <topology evidence="1">Multi-pass membrane protein</topology>
    </subcellularLocation>
</comment>
<evidence type="ECO:0000256" key="11">
    <source>
        <dbReference type="SAM" id="SignalP"/>
    </source>
</evidence>
<evidence type="ECO:0000256" key="4">
    <source>
        <dbReference type="ARBA" id="ARBA00022692"/>
    </source>
</evidence>
<keyword evidence="13" id="KW-1185">Reference proteome</keyword>
<keyword evidence="6 10" id="KW-1133">Transmembrane helix</keyword>
<dbReference type="OrthoDB" id="21292at2759"/>
<dbReference type="InterPro" id="IPR018108">
    <property type="entry name" value="MCP_transmembrane"/>
</dbReference>
<dbReference type="EMBL" id="GL377309">
    <property type="protein sequence ID" value="EFI94482.1"/>
    <property type="molecule type" value="Genomic_DNA"/>
</dbReference>